<dbReference type="AlphaFoldDB" id="A0A0F6PA59"/>
<feature type="compositionally biased region" description="Low complexity" evidence="3">
    <location>
        <begin position="185"/>
        <end position="196"/>
    </location>
</feature>
<organism evidence="5">
    <name type="scientific">Sitodiplosis mosellana</name>
    <name type="common">orange wheat blossom midge</name>
    <dbReference type="NCBI Taxonomy" id="263140"/>
    <lineage>
        <taxon>Eukaryota</taxon>
        <taxon>Metazoa</taxon>
        <taxon>Ecdysozoa</taxon>
        <taxon>Arthropoda</taxon>
        <taxon>Hexapoda</taxon>
        <taxon>Insecta</taxon>
        <taxon>Pterygota</taxon>
        <taxon>Neoptera</taxon>
        <taxon>Endopterygota</taxon>
        <taxon>Diptera</taxon>
        <taxon>Nematocera</taxon>
        <taxon>Sciaroidea</taxon>
        <taxon>Cecidomyiidae</taxon>
        <taxon>Sitodiplosis</taxon>
    </lineage>
</organism>
<protein>
    <submittedName>
        <fullName evidence="5">Cuticle protein</fullName>
    </submittedName>
</protein>
<gene>
    <name evidence="5" type="primary">Scut</name>
</gene>
<dbReference type="GO" id="GO:0008010">
    <property type="term" value="F:structural constituent of chitin-based larval cuticle"/>
    <property type="evidence" value="ECO:0007669"/>
    <property type="project" value="TreeGrafter"/>
</dbReference>
<dbReference type="InterPro" id="IPR031311">
    <property type="entry name" value="CHIT_BIND_RR_consensus"/>
</dbReference>
<feature type="region of interest" description="Disordered" evidence="3">
    <location>
        <begin position="170"/>
        <end position="196"/>
    </location>
</feature>
<proteinExistence type="evidence at transcript level"/>
<dbReference type="Pfam" id="PF00379">
    <property type="entry name" value="Chitin_bind_4"/>
    <property type="match status" value="1"/>
</dbReference>
<keyword evidence="4" id="KW-0732">Signal</keyword>
<dbReference type="PANTHER" id="PTHR10380">
    <property type="entry name" value="CUTICLE PROTEIN"/>
    <property type="match status" value="1"/>
</dbReference>
<dbReference type="InterPro" id="IPR050468">
    <property type="entry name" value="Cuticle_Struct_Prot"/>
</dbReference>
<evidence type="ECO:0000256" key="1">
    <source>
        <dbReference type="ARBA" id="ARBA00022460"/>
    </source>
</evidence>
<dbReference type="PROSITE" id="PS51155">
    <property type="entry name" value="CHIT_BIND_RR_2"/>
    <property type="match status" value="1"/>
</dbReference>
<evidence type="ECO:0000313" key="5">
    <source>
        <dbReference type="EMBL" id="AJF83751.1"/>
    </source>
</evidence>
<keyword evidence="1 2" id="KW-0193">Cuticle</keyword>
<dbReference type="GO" id="GO:0062129">
    <property type="term" value="C:chitin-based extracellular matrix"/>
    <property type="evidence" value="ECO:0007669"/>
    <property type="project" value="TreeGrafter"/>
</dbReference>
<accession>A0A0F6PA59</accession>
<feature type="signal peptide" evidence="4">
    <location>
        <begin position="1"/>
        <end position="19"/>
    </location>
</feature>
<sequence length="196" mass="21110">MFIDRISLVISILSAFAQAIPIEISGEAVPEVNTPIPIISQTDTSSPDGSFSYSFETGNHIKQQANGYHKTVLVPRLRADGSETGELDSADVIVQTGSYSYIAPDGTVISVHYIADENGFQAFGDHLPTPPPIPEPILNALQSSQKLEEQPTAHELLASQDNAIVAIPSETAMENSDGKQRQQRSSSPLFLPPLLQ</sequence>
<evidence type="ECO:0000256" key="2">
    <source>
        <dbReference type="PROSITE-ProRule" id="PRU00497"/>
    </source>
</evidence>
<reference evidence="5" key="1">
    <citation type="submission" date="2014-03" db="EMBL/GenBank/DDBJ databases">
        <title>The expression of cuticle protein in Sitodiplosis mosellana.</title>
        <authorList>
            <person name="Gong Z.J."/>
            <person name="Wu Y.Q."/>
        </authorList>
    </citation>
    <scope>NUCLEOTIDE SEQUENCE</scope>
</reference>
<name>A0A0F6PA59_9DIPT</name>
<evidence type="ECO:0000256" key="3">
    <source>
        <dbReference type="SAM" id="MobiDB-lite"/>
    </source>
</evidence>
<dbReference type="PROSITE" id="PS00233">
    <property type="entry name" value="CHIT_BIND_RR_1"/>
    <property type="match status" value="1"/>
</dbReference>
<dbReference type="InterPro" id="IPR000618">
    <property type="entry name" value="Insect_cuticle"/>
</dbReference>
<feature type="chain" id="PRO_5002508635" evidence="4">
    <location>
        <begin position="20"/>
        <end position="196"/>
    </location>
</feature>
<evidence type="ECO:0000256" key="4">
    <source>
        <dbReference type="SAM" id="SignalP"/>
    </source>
</evidence>
<dbReference type="EMBL" id="KJ577587">
    <property type="protein sequence ID" value="AJF83751.1"/>
    <property type="molecule type" value="mRNA"/>
</dbReference>
<dbReference type="PANTHER" id="PTHR10380:SF215">
    <property type="entry name" value="CUTICULAR PROTEIN 49AG"/>
    <property type="match status" value="1"/>
</dbReference>